<dbReference type="Gene3D" id="3.40.50.880">
    <property type="match status" value="1"/>
</dbReference>
<dbReference type="PANTHER" id="PTHR43418">
    <property type="entry name" value="MULTIFUNCTIONAL TRYPTOPHAN BIOSYNTHESIS PROTEIN-RELATED"/>
    <property type="match status" value="1"/>
</dbReference>
<evidence type="ECO:0000256" key="3">
    <source>
        <dbReference type="ARBA" id="ARBA00007800"/>
    </source>
</evidence>
<evidence type="ECO:0000313" key="16">
    <source>
        <dbReference type="Proteomes" id="UP000298180"/>
    </source>
</evidence>
<comment type="subunit">
    <text evidence="13">Composed of two chains; the small (or glutamine) chain promotes the hydrolysis of glutamine to ammonia, which is used by the large (or ammonia) chain to synthesize carbamoyl phosphate. Tetramer of heterodimers (alpha,beta)4.</text>
</comment>
<keyword evidence="4 13" id="KW-0055">Arginine biosynthesis</keyword>
<dbReference type="UniPathway" id="UPA00070">
    <property type="reaction ID" value="UER00115"/>
</dbReference>
<dbReference type="InterPro" id="IPR036480">
    <property type="entry name" value="CarbP_synth_ssu_N_sf"/>
</dbReference>
<comment type="pathway">
    <text evidence="1 13">Pyrimidine metabolism; UMP biosynthesis via de novo pathway; (S)-dihydroorotate from bicarbonate: step 1/3.</text>
</comment>
<dbReference type="InterPro" id="IPR029062">
    <property type="entry name" value="Class_I_gatase-like"/>
</dbReference>
<dbReference type="InterPro" id="IPR006274">
    <property type="entry name" value="CarbamoylP_synth_ssu"/>
</dbReference>
<dbReference type="Pfam" id="PF00988">
    <property type="entry name" value="CPSase_sm_chain"/>
    <property type="match status" value="1"/>
</dbReference>
<keyword evidence="7 13" id="KW-0547">Nucleotide-binding</keyword>
<feature type="binding site" evidence="13">
    <location>
        <position position="251"/>
    </location>
    <ligand>
        <name>L-glutamine</name>
        <dbReference type="ChEBI" id="CHEBI:58359"/>
    </ligand>
</feature>
<dbReference type="GO" id="GO:0006541">
    <property type="term" value="P:glutamine metabolic process"/>
    <property type="evidence" value="ECO:0007669"/>
    <property type="project" value="InterPro"/>
</dbReference>
<feature type="binding site" evidence="13">
    <location>
        <position position="253"/>
    </location>
    <ligand>
        <name>L-glutamine</name>
        <dbReference type="ChEBI" id="CHEBI:58359"/>
    </ligand>
</feature>
<dbReference type="GO" id="GO:0005524">
    <property type="term" value="F:ATP binding"/>
    <property type="evidence" value="ECO:0007669"/>
    <property type="project" value="UniProtKB-UniRule"/>
</dbReference>
<evidence type="ECO:0000256" key="7">
    <source>
        <dbReference type="ARBA" id="ARBA00022741"/>
    </source>
</evidence>
<dbReference type="FunFam" id="3.50.30.20:FF:000001">
    <property type="entry name" value="Carbamoyl-phosphate synthase small chain"/>
    <property type="match status" value="1"/>
</dbReference>
<gene>
    <name evidence="13 15" type="primary">carA</name>
    <name evidence="15" type="ORF">EZ313_22565</name>
</gene>
<sequence length="389" mass="42032">MLLSQQRAQPAALLALADGTVFPGTSIGAPGATTGEVVFNTAITGYQEILTDPSYARQIVTLTYPHIGNYGVNEEDVEASKVHAAGLIIRDLPLVASNFRTSLTLSDYLKREKTVGIADIDTRKLTRLLRTRGAQNGCILALQPGQEITPELVDRAVAEARKAPAMNGLDLAKVVSADKAYGWEQTEWHLGSGYGRLEKPRYHVVAFDYGVKKNILRMLAERGCKVTVVPATTPAAEVKKLKPDGVFLSNGPGDPEPCDYAIAATRELVEDGYPTFGICLGHQILALASGAKTFKMKFGHHGANHPVKDLDNGRVSITSQNHGFAVDEKTLPSNLRATHVSLFDGTLQGLARTDKPAFCFQGHPEASPGPHDIGYLFDKFTGLMDQKKK</sequence>
<comment type="caution">
    <text evidence="15">The sequence shown here is derived from an EMBL/GenBank/DDBJ whole genome shotgun (WGS) entry which is preliminary data.</text>
</comment>
<dbReference type="NCBIfam" id="NF009475">
    <property type="entry name" value="PRK12838.1"/>
    <property type="match status" value="1"/>
</dbReference>
<evidence type="ECO:0000256" key="4">
    <source>
        <dbReference type="ARBA" id="ARBA00022571"/>
    </source>
</evidence>
<evidence type="ECO:0000256" key="11">
    <source>
        <dbReference type="ARBA" id="ARBA00048816"/>
    </source>
</evidence>
<dbReference type="PROSITE" id="PS51273">
    <property type="entry name" value="GATASE_TYPE_1"/>
    <property type="match status" value="1"/>
</dbReference>
<evidence type="ECO:0000256" key="2">
    <source>
        <dbReference type="ARBA" id="ARBA00005077"/>
    </source>
</evidence>
<evidence type="ECO:0000313" key="15">
    <source>
        <dbReference type="EMBL" id="TFY99341.1"/>
    </source>
</evidence>
<dbReference type="SMART" id="SM01097">
    <property type="entry name" value="CPSase_sm_chain"/>
    <property type="match status" value="1"/>
</dbReference>
<comment type="function">
    <text evidence="13">Small subunit of the glutamine-dependent carbamoyl phosphate synthetase (CPSase). CPSase catalyzes the formation of carbamoyl phosphate from the ammonia moiety of glutamine, carbonate, and phosphate donated by ATP, constituting the first step of 2 biosynthetic pathways, one leading to arginine and/or urea and the other to pyrimidine nucleotides. The small subunit (glutamine amidotransferase) binds and cleaves glutamine to supply the large subunit with the substrate ammonia.</text>
</comment>
<dbReference type="NCBIfam" id="TIGR01368">
    <property type="entry name" value="CPSaseIIsmall"/>
    <property type="match status" value="1"/>
</dbReference>
<dbReference type="Proteomes" id="UP000298180">
    <property type="component" value="Unassembled WGS sequence"/>
</dbReference>
<evidence type="ECO:0000256" key="5">
    <source>
        <dbReference type="ARBA" id="ARBA00022598"/>
    </source>
</evidence>
<evidence type="ECO:0000256" key="10">
    <source>
        <dbReference type="ARBA" id="ARBA00022975"/>
    </source>
</evidence>
<feature type="active site" evidence="13">
    <location>
        <position position="365"/>
    </location>
</feature>
<keyword evidence="16" id="KW-1185">Reference proteome</keyword>
<dbReference type="Gene3D" id="3.50.30.20">
    <property type="entry name" value="Carbamoyl-phosphate synthase small subunit, N-terminal domain"/>
    <property type="match status" value="1"/>
</dbReference>
<evidence type="ECO:0000259" key="14">
    <source>
        <dbReference type="SMART" id="SM01097"/>
    </source>
</evidence>
<feature type="binding site" evidence="13">
    <location>
        <position position="324"/>
    </location>
    <ligand>
        <name>L-glutamine</name>
        <dbReference type="ChEBI" id="CHEBI:58359"/>
    </ligand>
</feature>
<dbReference type="GO" id="GO:0004088">
    <property type="term" value="F:carbamoyl-phosphate synthase (glutamine-hydrolyzing) activity"/>
    <property type="evidence" value="ECO:0007669"/>
    <property type="project" value="UniProtKB-UniRule"/>
</dbReference>
<dbReference type="InterPro" id="IPR017926">
    <property type="entry name" value="GATASE"/>
</dbReference>
<keyword evidence="8 13" id="KW-0067">ATP-binding</keyword>
<feature type="binding site" evidence="13">
    <location>
        <position position="321"/>
    </location>
    <ligand>
        <name>L-glutamine</name>
        <dbReference type="ChEBI" id="CHEBI:58359"/>
    </ligand>
</feature>
<dbReference type="OrthoDB" id="9804328at2"/>
<dbReference type="GO" id="GO:0004359">
    <property type="term" value="F:glutaminase activity"/>
    <property type="evidence" value="ECO:0007669"/>
    <property type="project" value="RHEA"/>
</dbReference>
<feature type="binding site" evidence="13">
    <location>
        <position position="283"/>
    </location>
    <ligand>
        <name>L-glutamine</name>
        <dbReference type="ChEBI" id="CHEBI:58359"/>
    </ligand>
</feature>
<dbReference type="InterPro" id="IPR035686">
    <property type="entry name" value="CPSase_GATase1"/>
</dbReference>
<evidence type="ECO:0000256" key="8">
    <source>
        <dbReference type="ARBA" id="ARBA00022840"/>
    </source>
</evidence>
<dbReference type="GO" id="GO:0044205">
    <property type="term" value="P:'de novo' UMP biosynthetic process"/>
    <property type="evidence" value="ECO:0007669"/>
    <property type="project" value="UniProtKB-UniRule"/>
</dbReference>
<evidence type="ECO:0000256" key="6">
    <source>
        <dbReference type="ARBA" id="ARBA00022605"/>
    </source>
</evidence>
<dbReference type="CDD" id="cd01744">
    <property type="entry name" value="GATase1_CPSase"/>
    <property type="match status" value="1"/>
</dbReference>
<accession>A0A4Z0BKP8</accession>
<keyword evidence="6 13" id="KW-0028">Amino-acid biosynthesis</keyword>
<dbReference type="GO" id="GO:0006207">
    <property type="term" value="P:'de novo' pyrimidine nucleobase biosynthetic process"/>
    <property type="evidence" value="ECO:0007669"/>
    <property type="project" value="InterPro"/>
</dbReference>
<feature type="binding site" evidence="13">
    <location>
        <position position="54"/>
    </location>
    <ligand>
        <name>L-glutamine</name>
        <dbReference type="ChEBI" id="CHEBI:58359"/>
    </ligand>
</feature>
<proteinExistence type="inferred from homology"/>
<dbReference type="PRINTS" id="PR00096">
    <property type="entry name" value="GATASE"/>
</dbReference>
<dbReference type="SUPFAM" id="SSF52317">
    <property type="entry name" value="Class I glutamine amidotransferase-like"/>
    <property type="match status" value="1"/>
</dbReference>
<evidence type="ECO:0000256" key="9">
    <source>
        <dbReference type="ARBA" id="ARBA00022962"/>
    </source>
</evidence>
<evidence type="ECO:0000256" key="13">
    <source>
        <dbReference type="HAMAP-Rule" id="MF_01209"/>
    </source>
</evidence>
<keyword evidence="5 13" id="KW-0436">Ligase</keyword>
<dbReference type="HAMAP" id="MF_01209">
    <property type="entry name" value="CPSase_S_chain"/>
    <property type="match status" value="1"/>
</dbReference>
<dbReference type="FunFam" id="3.40.50.880:FF:000011">
    <property type="entry name" value="Carbamoyl-phosphate synthase small chain"/>
    <property type="match status" value="1"/>
</dbReference>
<dbReference type="EMBL" id="SMLM01000004">
    <property type="protein sequence ID" value="TFY99341.1"/>
    <property type="molecule type" value="Genomic_DNA"/>
</dbReference>
<dbReference type="EC" id="6.3.5.5" evidence="13"/>
<keyword evidence="10 13" id="KW-0665">Pyrimidine biosynthesis</keyword>
<dbReference type="InterPro" id="IPR002474">
    <property type="entry name" value="CarbamoylP_synth_ssu_N"/>
</dbReference>
<dbReference type="UniPathway" id="UPA00068">
    <property type="reaction ID" value="UER00171"/>
</dbReference>
<feature type="binding site" evidence="13">
    <location>
        <position position="280"/>
    </location>
    <ligand>
        <name>L-glutamine</name>
        <dbReference type="ChEBI" id="CHEBI:58359"/>
    </ligand>
</feature>
<evidence type="ECO:0000256" key="12">
    <source>
        <dbReference type="ARBA" id="ARBA00049285"/>
    </source>
</evidence>
<feature type="region of interest" description="CPSase" evidence="13">
    <location>
        <begin position="1"/>
        <end position="202"/>
    </location>
</feature>
<feature type="active site" evidence="13">
    <location>
        <position position="363"/>
    </location>
</feature>
<dbReference type="PRINTS" id="PR00099">
    <property type="entry name" value="CPSGATASE"/>
</dbReference>
<feature type="active site" description="Nucleophile" evidence="13">
    <location>
        <position position="279"/>
    </location>
</feature>
<dbReference type="InterPro" id="IPR050472">
    <property type="entry name" value="Anth_synth/Amidotransfase"/>
</dbReference>
<dbReference type="SUPFAM" id="SSF52021">
    <property type="entry name" value="Carbamoyl phosphate synthetase, small subunit N-terminal domain"/>
    <property type="match status" value="1"/>
</dbReference>
<comment type="similarity">
    <text evidence="3 13">Belongs to the CarA family.</text>
</comment>
<keyword evidence="9 13" id="KW-0315">Glutamine amidotransferase</keyword>
<dbReference type="PANTHER" id="PTHR43418:SF7">
    <property type="entry name" value="CARBAMOYL-PHOSPHATE SYNTHASE SMALL CHAIN"/>
    <property type="match status" value="1"/>
</dbReference>
<comment type="catalytic activity">
    <reaction evidence="11 13">
        <text>hydrogencarbonate + L-glutamine + 2 ATP + H2O = carbamoyl phosphate + L-glutamate + 2 ADP + phosphate + 2 H(+)</text>
        <dbReference type="Rhea" id="RHEA:18633"/>
        <dbReference type="ChEBI" id="CHEBI:15377"/>
        <dbReference type="ChEBI" id="CHEBI:15378"/>
        <dbReference type="ChEBI" id="CHEBI:17544"/>
        <dbReference type="ChEBI" id="CHEBI:29985"/>
        <dbReference type="ChEBI" id="CHEBI:30616"/>
        <dbReference type="ChEBI" id="CHEBI:43474"/>
        <dbReference type="ChEBI" id="CHEBI:58228"/>
        <dbReference type="ChEBI" id="CHEBI:58359"/>
        <dbReference type="ChEBI" id="CHEBI:456216"/>
        <dbReference type="EC" id="6.3.5.5"/>
    </reaction>
</comment>
<comment type="catalytic activity">
    <reaction evidence="12 13">
        <text>L-glutamine + H2O = L-glutamate + NH4(+)</text>
        <dbReference type="Rhea" id="RHEA:15889"/>
        <dbReference type="ChEBI" id="CHEBI:15377"/>
        <dbReference type="ChEBI" id="CHEBI:28938"/>
        <dbReference type="ChEBI" id="CHEBI:29985"/>
        <dbReference type="ChEBI" id="CHEBI:58359"/>
    </reaction>
</comment>
<reference evidence="15 16" key="1">
    <citation type="submission" date="2019-03" db="EMBL/GenBank/DDBJ databases">
        <title>Ramlibacter henchirensis DSM 14656, whole genome shotgun sequence.</title>
        <authorList>
            <person name="Zhang X."/>
            <person name="Feng G."/>
            <person name="Zhu H."/>
        </authorList>
    </citation>
    <scope>NUCLEOTIDE SEQUENCE [LARGE SCALE GENOMIC DNA]</scope>
    <source>
        <strain evidence="15 16">DSM 14656</strain>
    </source>
</reference>
<dbReference type="RefSeq" id="WP_135265569.1">
    <property type="nucleotide sequence ID" value="NZ_SMLM01000004.1"/>
</dbReference>
<feature type="binding site" evidence="13">
    <location>
        <position position="323"/>
    </location>
    <ligand>
        <name>L-glutamine</name>
        <dbReference type="ChEBI" id="CHEBI:58359"/>
    </ligand>
</feature>
<protein>
    <recommendedName>
        <fullName evidence="13">Carbamoyl phosphate synthase small chain</fullName>
        <ecNumber evidence="13">6.3.5.5</ecNumber>
    </recommendedName>
    <alternativeName>
        <fullName evidence="13">Carbamoyl phosphate synthetase glutamine chain</fullName>
    </alternativeName>
</protein>
<organism evidence="15 16">
    <name type="scientific">Ramlibacter henchirensis</name>
    <dbReference type="NCBI Taxonomy" id="204072"/>
    <lineage>
        <taxon>Bacteria</taxon>
        <taxon>Pseudomonadati</taxon>
        <taxon>Pseudomonadota</taxon>
        <taxon>Betaproteobacteria</taxon>
        <taxon>Burkholderiales</taxon>
        <taxon>Comamonadaceae</taxon>
        <taxon>Ramlibacter</taxon>
    </lineage>
</organism>
<name>A0A4Z0BKP8_9BURK</name>
<dbReference type="GO" id="GO:0006526">
    <property type="term" value="P:L-arginine biosynthetic process"/>
    <property type="evidence" value="ECO:0007669"/>
    <property type="project" value="UniProtKB-UniRule"/>
</dbReference>
<dbReference type="AlphaFoldDB" id="A0A4Z0BKP8"/>
<feature type="domain" description="Carbamoyl-phosphate synthase small subunit N-terminal" evidence="14">
    <location>
        <begin position="10"/>
        <end position="140"/>
    </location>
</feature>
<evidence type="ECO:0000256" key="1">
    <source>
        <dbReference type="ARBA" id="ARBA00004812"/>
    </source>
</evidence>
<comment type="pathway">
    <text evidence="2 13">Amino-acid biosynthesis; L-arginine biosynthesis; carbamoyl phosphate from bicarbonate: step 1/1.</text>
</comment>
<dbReference type="Pfam" id="PF00117">
    <property type="entry name" value="GATase"/>
    <property type="match status" value="1"/>
</dbReference>